<dbReference type="Gene3D" id="1.10.8.430">
    <property type="entry name" value="Helical domain of apoptotic protease-activating factors"/>
    <property type="match status" value="1"/>
</dbReference>
<dbReference type="Gene3D" id="1.10.10.10">
    <property type="entry name" value="Winged helix-like DNA-binding domain superfamily/Winged helix DNA-binding domain"/>
    <property type="match status" value="1"/>
</dbReference>
<dbReference type="SUPFAM" id="SSF48452">
    <property type="entry name" value="TPR-like"/>
    <property type="match status" value="1"/>
</dbReference>
<evidence type="ECO:0000259" key="7">
    <source>
        <dbReference type="PROSITE" id="PS51755"/>
    </source>
</evidence>
<dbReference type="Pfam" id="PF00486">
    <property type="entry name" value="Trans_reg_C"/>
    <property type="match status" value="1"/>
</dbReference>
<keyword evidence="3" id="KW-0805">Transcription regulation</keyword>
<name>A0A5R8YLI8_9ACTN</name>
<dbReference type="InterPro" id="IPR011990">
    <property type="entry name" value="TPR-like_helical_dom_sf"/>
</dbReference>
<dbReference type="Pfam" id="PF00931">
    <property type="entry name" value="NB-ARC"/>
    <property type="match status" value="1"/>
</dbReference>
<dbReference type="CDD" id="cd15831">
    <property type="entry name" value="BTAD"/>
    <property type="match status" value="1"/>
</dbReference>
<dbReference type="GO" id="GO:0006355">
    <property type="term" value="P:regulation of DNA-templated transcription"/>
    <property type="evidence" value="ECO:0007669"/>
    <property type="project" value="InterPro"/>
</dbReference>
<keyword evidence="4 6" id="KW-0238">DNA-binding</keyword>
<dbReference type="InterPro" id="IPR036388">
    <property type="entry name" value="WH-like_DNA-bd_sf"/>
</dbReference>
<dbReference type="Proteomes" id="UP000309033">
    <property type="component" value="Unassembled WGS sequence"/>
</dbReference>
<dbReference type="GO" id="GO:0003677">
    <property type="term" value="F:DNA binding"/>
    <property type="evidence" value="ECO:0007669"/>
    <property type="project" value="UniProtKB-UniRule"/>
</dbReference>
<dbReference type="SUPFAM" id="SSF46894">
    <property type="entry name" value="C-terminal effector domain of the bipartite response regulators"/>
    <property type="match status" value="1"/>
</dbReference>
<dbReference type="Pfam" id="PF03704">
    <property type="entry name" value="BTAD"/>
    <property type="match status" value="1"/>
</dbReference>
<feature type="DNA-binding region" description="OmpR/PhoB-type" evidence="6">
    <location>
        <begin position="6"/>
        <end position="107"/>
    </location>
</feature>
<dbReference type="InterPro" id="IPR001867">
    <property type="entry name" value="OmpR/PhoB-type_DNA-bd"/>
</dbReference>
<dbReference type="GO" id="GO:0000160">
    <property type="term" value="P:phosphorelay signal transduction system"/>
    <property type="evidence" value="ECO:0007669"/>
    <property type="project" value="InterPro"/>
</dbReference>
<feature type="domain" description="OmpR/PhoB-type" evidence="7">
    <location>
        <begin position="6"/>
        <end position="107"/>
    </location>
</feature>
<protein>
    <submittedName>
        <fullName evidence="8">SARP family transcriptional regulator</fullName>
    </submittedName>
</protein>
<reference evidence="8" key="1">
    <citation type="submission" date="2019-05" db="EMBL/GenBank/DDBJ databases">
        <title>Isolation, diversity and antifungal activity of Actinobacteria from wheat.</title>
        <authorList>
            <person name="Yu B."/>
        </authorList>
    </citation>
    <scope>NUCLEOTIDE SEQUENCE [LARGE SCALE GENOMIC DNA]</scope>
    <source>
        <strain evidence="8">NEAU-HEGS1-5</strain>
    </source>
</reference>
<gene>
    <name evidence="8" type="ORF">FED44_28940</name>
</gene>
<dbReference type="Gene3D" id="3.40.50.300">
    <property type="entry name" value="P-loop containing nucleotide triphosphate hydrolases"/>
    <property type="match status" value="1"/>
</dbReference>
<comment type="caution">
    <text evidence="8">The sequence shown here is derived from an EMBL/GenBank/DDBJ whole genome shotgun (WGS) entry which is preliminary data.</text>
</comment>
<dbReference type="OrthoDB" id="5521887at2"/>
<dbReference type="InterPro" id="IPR027417">
    <property type="entry name" value="P-loop_NTPase"/>
</dbReference>
<organism evidence="8 9">
    <name type="scientific">Microbispora triticiradicis</name>
    <dbReference type="NCBI Taxonomy" id="2200763"/>
    <lineage>
        <taxon>Bacteria</taxon>
        <taxon>Bacillati</taxon>
        <taxon>Actinomycetota</taxon>
        <taxon>Actinomycetes</taxon>
        <taxon>Streptosporangiales</taxon>
        <taxon>Streptosporangiaceae</taxon>
        <taxon>Microbispora</taxon>
    </lineage>
</organism>
<evidence type="ECO:0000256" key="5">
    <source>
        <dbReference type="ARBA" id="ARBA00023163"/>
    </source>
</evidence>
<dbReference type="InterPro" id="IPR005158">
    <property type="entry name" value="BTAD"/>
</dbReference>
<dbReference type="SUPFAM" id="SSF52540">
    <property type="entry name" value="P-loop containing nucleoside triphosphate hydrolases"/>
    <property type="match status" value="1"/>
</dbReference>
<dbReference type="InterPro" id="IPR016032">
    <property type="entry name" value="Sig_transdc_resp-reg_C-effctor"/>
</dbReference>
<dbReference type="Gene3D" id="1.25.40.10">
    <property type="entry name" value="Tetratricopeptide repeat domain"/>
    <property type="match status" value="1"/>
</dbReference>
<accession>A0A5R8YLI8</accession>
<evidence type="ECO:0000256" key="1">
    <source>
        <dbReference type="ARBA" id="ARBA00005820"/>
    </source>
</evidence>
<dbReference type="SMART" id="SM00862">
    <property type="entry name" value="Trans_reg_C"/>
    <property type="match status" value="1"/>
</dbReference>
<keyword evidence="9" id="KW-1185">Reference proteome</keyword>
<evidence type="ECO:0000256" key="4">
    <source>
        <dbReference type="ARBA" id="ARBA00023125"/>
    </source>
</evidence>
<dbReference type="PANTHER" id="PTHR35807">
    <property type="entry name" value="TRANSCRIPTIONAL REGULATOR REDD-RELATED"/>
    <property type="match status" value="1"/>
</dbReference>
<dbReference type="InterPro" id="IPR051677">
    <property type="entry name" value="AfsR-DnrI-RedD_regulator"/>
</dbReference>
<evidence type="ECO:0000256" key="2">
    <source>
        <dbReference type="ARBA" id="ARBA00022737"/>
    </source>
</evidence>
<dbReference type="PANTHER" id="PTHR35807:SF1">
    <property type="entry name" value="TRANSCRIPTIONAL REGULATOR REDD"/>
    <property type="match status" value="1"/>
</dbReference>
<proteinExistence type="inferred from homology"/>
<sequence>MGPECNTETDEGEVFFRILGPFQVSVGNTVVKLAKNRQLTVLALLATEANKIVSVGRIIDAVWGDASPITADKQIQTCVWRLRSVFEAAGAPANIIETTQGGYRLRLGESGLDAWLFERAVARGRSRVEDGDLGGAAEEYRAALSLFRGQPLAELDSAVIEAVATYWAERRLSVLEECLDLELAMGRHRELVGELRLLVEEHPLREHLRAKLMTALYLSDRRADALAVYRAGRTALVNNLGLDPCARLQDLHRRIISGHPVPSPFPQRARHAAKIPAQLPAGVGDFTGRLDQVDWLCRELNHDRADRPRVIALVGRGGVGKTALAVHAAHKVRDHYPDGQIHANLRGSTEPRQPADVLAEFLHALGVPQRSVPPDLSGRATLFRSVSAGRRLLILLDDVADYEQIEPLLPGDRGSVVLCTSQPSMIQAPGVAMRRVEGLTTAEGVQLLAQLVGAERVAQEPESARLVVERCGHLPLAIRAAGARLNARPAYRLDRFVDRLSDEDRRITELTYGSLDTGARLVASAERLPDVARTLWLLLSVMNLSHVSAWAAAAVADLSEDEAQRLLDVLVDHQMLDVVSEDGLGGSRYEFHSLVRIRARAIATAELDATTRAKARDRLLDVFLWLEEHARVALRSPRNGLSRPAPASVLRIGRTIIRDIAQYADVWLAQERPNLAELREPLVATSV</sequence>
<evidence type="ECO:0000313" key="9">
    <source>
        <dbReference type="Proteomes" id="UP000309033"/>
    </source>
</evidence>
<dbReference type="AlphaFoldDB" id="A0A5R8YLI8"/>
<dbReference type="EMBL" id="VANP01000014">
    <property type="protein sequence ID" value="TLP54048.1"/>
    <property type="molecule type" value="Genomic_DNA"/>
</dbReference>
<evidence type="ECO:0000256" key="6">
    <source>
        <dbReference type="PROSITE-ProRule" id="PRU01091"/>
    </source>
</evidence>
<evidence type="ECO:0000313" key="8">
    <source>
        <dbReference type="EMBL" id="TLP54048.1"/>
    </source>
</evidence>
<dbReference type="PROSITE" id="PS51755">
    <property type="entry name" value="OMPR_PHOB"/>
    <property type="match status" value="1"/>
</dbReference>
<dbReference type="PRINTS" id="PR00364">
    <property type="entry name" value="DISEASERSIST"/>
</dbReference>
<dbReference type="InterPro" id="IPR042197">
    <property type="entry name" value="Apaf_helical"/>
</dbReference>
<dbReference type="SMART" id="SM01043">
    <property type="entry name" value="BTAD"/>
    <property type="match status" value="1"/>
</dbReference>
<keyword evidence="2" id="KW-0677">Repeat</keyword>
<dbReference type="GO" id="GO:0043531">
    <property type="term" value="F:ADP binding"/>
    <property type="evidence" value="ECO:0007669"/>
    <property type="project" value="InterPro"/>
</dbReference>
<evidence type="ECO:0000256" key="3">
    <source>
        <dbReference type="ARBA" id="ARBA00023015"/>
    </source>
</evidence>
<dbReference type="InterPro" id="IPR002182">
    <property type="entry name" value="NB-ARC"/>
</dbReference>
<comment type="similarity">
    <text evidence="1">Belongs to the AfsR/DnrI/RedD regulatory family.</text>
</comment>
<keyword evidence="5" id="KW-0804">Transcription</keyword>